<keyword evidence="4 6" id="KW-1133">Transmembrane helix</keyword>
<evidence type="ECO:0000313" key="8">
    <source>
        <dbReference type="EMBL" id="KAK9975965.1"/>
    </source>
</evidence>
<evidence type="ECO:0000256" key="1">
    <source>
        <dbReference type="ARBA" id="ARBA00004127"/>
    </source>
</evidence>
<feature type="transmembrane region" description="Helical" evidence="6">
    <location>
        <begin position="195"/>
        <end position="220"/>
    </location>
</feature>
<feature type="transmembrane region" description="Helical" evidence="6">
    <location>
        <begin position="12"/>
        <end position="32"/>
    </location>
</feature>
<organism evidence="8 9">
    <name type="scientific">Culter alburnus</name>
    <name type="common">Topmouth culter</name>
    <dbReference type="NCBI Taxonomy" id="194366"/>
    <lineage>
        <taxon>Eukaryota</taxon>
        <taxon>Metazoa</taxon>
        <taxon>Chordata</taxon>
        <taxon>Craniata</taxon>
        <taxon>Vertebrata</taxon>
        <taxon>Euteleostomi</taxon>
        <taxon>Actinopterygii</taxon>
        <taxon>Neopterygii</taxon>
        <taxon>Teleostei</taxon>
        <taxon>Ostariophysi</taxon>
        <taxon>Cypriniformes</taxon>
        <taxon>Xenocyprididae</taxon>
        <taxon>Xenocypridinae</taxon>
        <taxon>Culter</taxon>
    </lineage>
</organism>
<protein>
    <recommendedName>
        <fullName evidence="7">CWH43-like N-terminal domain-containing protein</fullName>
    </recommendedName>
</protein>
<keyword evidence="5 6" id="KW-0472">Membrane</keyword>
<keyword evidence="9" id="KW-1185">Reference proteome</keyword>
<evidence type="ECO:0000256" key="6">
    <source>
        <dbReference type="SAM" id="Phobius"/>
    </source>
</evidence>
<dbReference type="Proteomes" id="UP001479290">
    <property type="component" value="Unassembled WGS sequence"/>
</dbReference>
<evidence type="ECO:0000256" key="3">
    <source>
        <dbReference type="ARBA" id="ARBA00022692"/>
    </source>
</evidence>
<dbReference type="GO" id="GO:0005764">
    <property type="term" value="C:lysosome"/>
    <property type="evidence" value="ECO:0007669"/>
    <property type="project" value="TreeGrafter"/>
</dbReference>
<keyword evidence="3 6" id="KW-0812">Transmembrane</keyword>
<dbReference type="AlphaFoldDB" id="A0AAW2AQF8"/>
<dbReference type="GO" id="GO:0012505">
    <property type="term" value="C:endomembrane system"/>
    <property type="evidence" value="ECO:0007669"/>
    <property type="project" value="UniProtKB-SubCell"/>
</dbReference>
<comment type="caution">
    <text evidence="8">The sequence shown here is derived from an EMBL/GenBank/DDBJ whole genome shotgun (WGS) entry which is preliminary data.</text>
</comment>
<proteinExistence type="inferred from homology"/>
<evidence type="ECO:0000256" key="2">
    <source>
        <dbReference type="ARBA" id="ARBA00006565"/>
    </source>
</evidence>
<name>A0AAW2AQF8_CULAL</name>
<feature type="transmembrane region" description="Helical" evidence="6">
    <location>
        <begin position="159"/>
        <end position="183"/>
    </location>
</feature>
<reference evidence="8 9" key="1">
    <citation type="submission" date="2024-05" db="EMBL/GenBank/DDBJ databases">
        <title>A high-quality chromosomal-level genome assembly of Topmouth culter (Culter alburnus).</title>
        <authorList>
            <person name="Zhao H."/>
        </authorList>
    </citation>
    <scope>NUCLEOTIDE SEQUENCE [LARGE SCALE GENOMIC DNA]</scope>
    <source>
        <strain evidence="8">CATC2023</strain>
        <tissue evidence="8">Muscle</tissue>
    </source>
</reference>
<feature type="domain" description="CWH43-like N-terminal" evidence="7">
    <location>
        <begin position="9"/>
        <end position="224"/>
    </location>
</feature>
<sequence length="259" mass="28877">MVWFMEGMCFLPTFLVIWSSSTFIISYIIALLRRDVDVVLPYISDTGATPPESCVFGFMSTITAFAAFATMYAEYKFVERVHERTGAVSPCLNKASFGIGVISCVGMCLVATFQETTVTPVHDLGALLFFLFGVTYAAIQSVISYRAQPYGSSKCMCHVRAIFAAVACLAVLPTIFCAIPVGTSKLHWDTNDKDYTLHLVSVVCEWITTFSFVFFFLTYIQEFQVITWTILTMSLLTFCTLKVVIVLQSFRGQKALGFH</sequence>
<comment type="subcellular location">
    <subcellularLocation>
        <location evidence="1">Endomembrane system</location>
        <topology evidence="1">Multi-pass membrane protein</topology>
    </subcellularLocation>
</comment>
<dbReference type="Pfam" id="PF10277">
    <property type="entry name" value="Frag1"/>
    <property type="match status" value="1"/>
</dbReference>
<feature type="transmembrane region" description="Helical" evidence="6">
    <location>
        <begin position="53"/>
        <end position="75"/>
    </location>
</feature>
<accession>A0AAW2AQF8</accession>
<dbReference type="GO" id="GO:0010506">
    <property type="term" value="P:regulation of autophagy"/>
    <property type="evidence" value="ECO:0007669"/>
    <property type="project" value="TreeGrafter"/>
</dbReference>
<dbReference type="InterPro" id="IPR019402">
    <property type="entry name" value="CWH43_N"/>
</dbReference>
<evidence type="ECO:0000259" key="7">
    <source>
        <dbReference type="Pfam" id="PF10277"/>
    </source>
</evidence>
<comment type="similarity">
    <text evidence="2">Belongs to the DRAM/TMEM150 family.</text>
</comment>
<dbReference type="EMBL" id="JAWDJR010000004">
    <property type="protein sequence ID" value="KAK9975965.1"/>
    <property type="molecule type" value="Genomic_DNA"/>
</dbReference>
<evidence type="ECO:0000256" key="5">
    <source>
        <dbReference type="ARBA" id="ARBA00023136"/>
    </source>
</evidence>
<gene>
    <name evidence="8" type="ORF">ABG768_021191</name>
</gene>
<feature type="transmembrane region" description="Helical" evidence="6">
    <location>
        <begin position="226"/>
        <end position="247"/>
    </location>
</feature>
<evidence type="ECO:0000313" key="9">
    <source>
        <dbReference type="Proteomes" id="UP001479290"/>
    </source>
</evidence>
<evidence type="ECO:0000256" key="4">
    <source>
        <dbReference type="ARBA" id="ARBA00022989"/>
    </source>
</evidence>
<dbReference type="PANTHER" id="PTHR21324">
    <property type="entry name" value="FASTING-INDUCIBLE INTEGRAL MEMBRANE PROTEIN TM6P1-RELATED"/>
    <property type="match status" value="1"/>
</dbReference>
<feature type="transmembrane region" description="Helical" evidence="6">
    <location>
        <begin position="95"/>
        <end position="113"/>
    </location>
</feature>
<feature type="transmembrane region" description="Helical" evidence="6">
    <location>
        <begin position="125"/>
        <end position="147"/>
    </location>
</feature>
<dbReference type="PANTHER" id="PTHR21324:SF11">
    <property type="entry name" value="DNA DAMAGE-REGULATED AUTOPHAGY MODULATOR PROTEIN 1"/>
    <property type="match status" value="1"/>
</dbReference>
<dbReference type="InterPro" id="IPR050911">
    <property type="entry name" value="DRAM/TMEM150_Autophagy_Mod"/>
</dbReference>